<reference evidence="3" key="1">
    <citation type="submission" date="2021-06" db="EMBL/GenBank/DDBJ databases">
        <title>Complete genome sequence of Nocardioides sp. G188.</title>
        <authorList>
            <person name="Im W.-T."/>
        </authorList>
    </citation>
    <scope>NUCLEOTIDE SEQUENCE</scope>
    <source>
        <strain evidence="3">G188</strain>
    </source>
</reference>
<dbReference type="GO" id="GO:0046872">
    <property type="term" value="F:metal ion binding"/>
    <property type="evidence" value="ECO:0007669"/>
    <property type="project" value="UniProtKB-KW"/>
</dbReference>
<dbReference type="GO" id="GO:0016787">
    <property type="term" value="F:hydrolase activity"/>
    <property type="evidence" value="ECO:0007669"/>
    <property type="project" value="UniProtKB-KW"/>
</dbReference>
<name>A0A975T1D8_9ACTN</name>
<dbReference type="InterPro" id="IPR051600">
    <property type="entry name" value="Beta-PGM-like"/>
</dbReference>
<proteinExistence type="predicted"/>
<keyword evidence="4" id="KW-1185">Reference proteome</keyword>
<dbReference type="SFLD" id="SFLDS00003">
    <property type="entry name" value="Haloacid_Dehalogenase"/>
    <property type="match status" value="1"/>
</dbReference>
<gene>
    <name evidence="3" type="ORF">KRR39_08790</name>
</gene>
<organism evidence="3 4">
    <name type="scientific">Nocardioides panacis</name>
    <dbReference type="NCBI Taxonomy" id="2849501"/>
    <lineage>
        <taxon>Bacteria</taxon>
        <taxon>Bacillati</taxon>
        <taxon>Actinomycetota</taxon>
        <taxon>Actinomycetes</taxon>
        <taxon>Propionibacteriales</taxon>
        <taxon>Nocardioidaceae</taxon>
        <taxon>Nocardioides</taxon>
    </lineage>
</organism>
<accession>A0A975T1D8</accession>
<keyword evidence="2" id="KW-0460">Magnesium</keyword>
<evidence type="ECO:0000256" key="1">
    <source>
        <dbReference type="ARBA" id="ARBA00022723"/>
    </source>
</evidence>
<dbReference type="EMBL" id="CP077062">
    <property type="protein sequence ID" value="QWZ09809.1"/>
    <property type="molecule type" value="Genomic_DNA"/>
</dbReference>
<protein>
    <submittedName>
        <fullName evidence="3">HAD family hydrolase</fullName>
    </submittedName>
</protein>
<sequence length="222" mass="23351">MTRPDLVVFDCDGVLVDTERLTVGVEARVLGELGWPISPAEVVERWMGKSSAANLADVAARLGPEGAREFDERTTAELHATFERELTAIDGVVALLDHLDAREVATCVASSGTHERIRRTLGITGLHPRFDGRIYSATEVRHGKPAPDLFLHAAAAMGVPAVSCAVVEDSVYGVRAGVAAGMTVYGFAGGLSSAEALAAEGAITFDRMADLLEVLAPAPARS</sequence>
<dbReference type="PANTHER" id="PTHR46193:SF10">
    <property type="entry name" value="6-PHOSPHOGLUCONATE PHOSPHATASE"/>
    <property type="match status" value="1"/>
</dbReference>
<dbReference type="Pfam" id="PF00702">
    <property type="entry name" value="Hydrolase"/>
    <property type="match status" value="1"/>
</dbReference>
<dbReference type="SFLD" id="SFLDG01135">
    <property type="entry name" value="C1.5.6:_HAD__Beta-PGM__Phospha"/>
    <property type="match status" value="1"/>
</dbReference>
<dbReference type="NCBIfam" id="TIGR01509">
    <property type="entry name" value="HAD-SF-IA-v3"/>
    <property type="match status" value="1"/>
</dbReference>
<dbReference type="CDD" id="cd07526">
    <property type="entry name" value="HAD_BPGM_like"/>
    <property type="match status" value="1"/>
</dbReference>
<dbReference type="SFLD" id="SFLDG01129">
    <property type="entry name" value="C1.5:_HAD__Beta-PGM__Phosphata"/>
    <property type="match status" value="1"/>
</dbReference>
<dbReference type="KEGG" id="nps:KRR39_08790"/>
<keyword evidence="1" id="KW-0479">Metal-binding</keyword>
<dbReference type="AlphaFoldDB" id="A0A975T1D8"/>
<dbReference type="Proteomes" id="UP000683575">
    <property type="component" value="Chromosome"/>
</dbReference>
<evidence type="ECO:0000313" key="4">
    <source>
        <dbReference type="Proteomes" id="UP000683575"/>
    </source>
</evidence>
<evidence type="ECO:0000313" key="3">
    <source>
        <dbReference type="EMBL" id="QWZ09809.1"/>
    </source>
</evidence>
<dbReference type="PANTHER" id="PTHR46193">
    <property type="entry name" value="6-PHOSPHOGLUCONATE PHOSPHATASE"/>
    <property type="match status" value="1"/>
</dbReference>
<evidence type="ECO:0000256" key="2">
    <source>
        <dbReference type="ARBA" id="ARBA00022842"/>
    </source>
</evidence>
<dbReference type="InterPro" id="IPR006439">
    <property type="entry name" value="HAD-SF_hydro_IA"/>
</dbReference>
<keyword evidence="3" id="KW-0378">Hydrolase</keyword>